<name>A0ABR9NZF7_9BACT</name>
<proteinExistence type="predicted"/>
<dbReference type="Proteomes" id="UP000618926">
    <property type="component" value="Unassembled WGS sequence"/>
</dbReference>
<dbReference type="InterPro" id="IPR009061">
    <property type="entry name" value="DNA-bd_dom_put_sf"/>
</dbReference>
<dbReference type="Gene3D" id="1.10.238.160">
    <property type="match status" value="1"/>
</dbReference>
<evidence type="ECO:0000313" key="2">
    <source>
        <dbReference type="EMBL" id="MBE2889660.1"/>
    </source>
</evidence>
<organism evidence="2 3">
    <name type="scientific">Geobacter anodireducens</name>
    <dbReference type="NCBI Taxonomy" id="1340425"/>
    <lineage>
        <taxon>Bacteria</taxon>
        <taxon>Pseudomonadati</taxon>
        <taxon>Thermodesulfobacteriota</taxon>
        <taxon>Desulfuromonadia</taxon>
        <taxon>Geobacterales</taxon>
        <taxon>Geobacteraceae</taxon>
        <taxon>Geobacter</taxon>
    </lineage>
</organism>
<evidence type="ECO:0000259" key="1">
    <source>
        <dbReference type="Pfam" id="PF12728"/>
    </source>
</evidence>
<reference evidence="2 3" key="1">
    <citation type="submission" date="2020-10" db="EMBL/GenBank/DDBJ databases">
        <title>Investigation of anaerobic biodegradation of phenanthrene by a sulfate-dependent Geobacter anodireducens strain PheS2.</title>
        <authorList>
            <person name="Zhang Z."/>
        </authorList>
    </citation>
    <scope>NUCLEOTIDE SEQUENCE [LARGE SCALE GENOMIC DNA]</scope>
    <source>
        <strain evidence="2 3">PheS2</strain>
    </source>
</reference>
<evidence type="ECO:0000313" key="3">
    <source>
        <dbReference type="Proteomes" id="UP000618926"/>
    </source>
</evidence>
<sequence>MTLSNAEKQTNSNNDTMTQIELMQFLKVSNTGFWRLDRAGQLPPSFRVGSRRRWNRETVRKWMADQERQSSKQ</sequence>
<dbReference type="EMBL" id="JADBFD010000036">
    <property type="protein sequence ID" value="MBE2889660.1"/>
    <property type="molecule type" value="Genomic_DNA"/>
</dbReference>
<accession>A0ABR9NZF7</accession>
<dbReference type="InterPro" id="IPR041657">
    <property type="entry name" value="HTH_17"/>
</dbReference>
<dbReference type="SUPFAM" id="SSF46955">
    <property type="entry name" value="Putative DNA-binding domain"/>
    <property type="match status" value="1"/>
</dbReference>
<comment type="caution">
    <text evidence="2">The sequence shown here is derived from an EMBL/GenBank/DDBJ whole genome shotgun (WGS) entry which is preliminary data.</text>
</comment>
<dbReference type="Pfam" id="PF12728">
    <property type="entry name" value="HTH_17"/>
    <property type="match status" value="1"/>
</dbReference>
<protein>
    <submittedName>
        <fullName evidence="2">Helix-turn-helix domain-containing protein</fullName>
    </submittedName>
</protein>
<feature type="domain" description="Helix-turn-helix" evidence="1">
    <location>
        <begin position="18"/>
        <end position="66"/>
    </location>
</feature>
<gene>
    <name evidence="2" type="ORF">IIE05_17010</name>
</gene>
<keyword evidence="3" id="KW-1185">Reference proteome</keyword>